<organism evidence="16 17">
    <name type="scientific">Actinomadura parmotrematis</name>
    <dbReference type="NCBI Taxonomy" id="2864039"/>
    <lineage>
        <taxon>Bacteria</taxon>
        <taxon>Bacillati</taxon>
        <taxon>Actinomycetota</taxon>
        <taxon>Actinomycetes</taxon>
        <taxon>Streptosporangiales</taxon>
        <taxon>Thermomonosporaceae</taxon>
        <taxon>Actinomadura</taxon>
    </lineage>
</organism>
<sequence>MRPLPERSLEDLLLAWLPRQRWFAGKDRPVDEVAVASGTVLRDGDPGLRHLVLDVRQGAAVDRYQLLAGIRRDPPERLRQGGIGAVPGGFAYDAAHDPELTGTLLAAMAAGAVHGPLRFHRAEGASIDTGLTGKPATGEQSNTSLVYGQDYICKLFRRLAPGVSPDLEVNLALTGRGSPHVPPVLGWFELDRGDGSPPDTLGLMSRFLHTATDGWRLAVTSVRDWFAQPVAPRSARTGAGLDAGGAGGDFAGEAERLGAATAEVHRDLAAAFGVTEVGGAELRALAAGMHGQLAEVAASVPELKPHEAAIGTAFDALARLDGPLPFQRVHGDYHLGQVLRSESGWVLLDFEGEPARTPEERAAPGHALRDVAGMLRSFEYAARFLHADEQHAPPGTARELELRARAWAGRNRRAFCRGYAAAGGADPDAHAALLRALELDKAVYEIRYEAANRPSWLPVPLRSLAGPDAG</sequence>
<keyword evidence="8" id="KW-0547">Nucleotide-binding</keyword>
<reference evidence="16 17" key="1">
    <citation type="submission" date="2021-07" db="EMBL/GenBank/DDBJ databases">
        <title>Actinomadura sp. PM05-2 isolated from lichen.</title>
        <authorList>
            <person name="Somphong A."/>
            <person name="Phongsopitanun W."/>
            <person name="Tanasupawat S."/>
            <person name="Peongsungnone V."/>
        </authorList>
    </citation>
    <scope>NUCLEOTIDE SEQUENCE [LARGE SCALE GENOMIC DNA]</scope>
    <source>
        <strain evidence="16 17">PM05-2</strain>
    </source>
</reference>
<dbReference type="Pfam" id="PF18085">
    <property type="entry name" value="Mak_N_cap"/>
    <property type="match status" value="1"/>
</dbReference>
<evidence type="ECO:0000256" key="14">
    <source>
        <dbReference type="ARBA" id="ARBA00049067"/>
    </source>
</evidence>
<comment type="similarity">
    <text evidence="2">Belongs to the aminoglycoside phosphotransferase family.</text>
</comment>
<evidence type="ECO:0000256" key="4">
    <source>
        <dbReference type="ARBA" id="ARBA00011962"/>
    </source>
</evidence>
<keyword evidence="9" id="KW-0418">Kinase</keyword>
<evidence type="ECO:0000256" key="3">
    <source>
        <dbReference type="ARBA" id="ARBA00011245"/>
    </source>
</evidence>
<dbReference type="InterPro" id="IPR011009">
    <property type="entry name" value="Kinase-like_dom_sf"/>
</dbReference>
<feature type="domain" description="Maltokinase N-terminal cap" evidence="15">
    <location>
        <begin position="16"/>
        <end position="97"/>
    </location>
</feature>
<keyword evidence="12" id="KW-0119">Carbohydrate metabolism</keyword>
<dbReference type="Proteomes" id="UP000774570">
    <property type="component" value="Unassembled WGS sequence"/>
</dbReference>
<comment type="caution">
    <text evidence="16">The sequence shown here is derived from an EMBL/GenBank/DDBJ whole genome shotgun (WGS) entry which is preliminary data.</text>
</comment>
<evidence type="ECO:0000256" key="9">
    <source>
        <dbReference type="ARBA" id="ARBA00022777"/>
    </source>
</evidence>
<evidence type="ECO:0000256" key="5">
    <source>
        <dbReference type="ARBA" id="ARBA00013882"/>
    </source>
</evidence>
<evidence type="ECO:0000313" key="17">
    <source>
        <dbReference type="Proteomes" id="UP000774570"/>
    </source>
</evidence>
<evidence type="ECO:0000256" key="11">
    <source>
        <dbReference type="ARBA" id="ARBA00023056"/>
    </source>
</evidence>
<keyword evidence="10" id="KW-0067">ATP-binding</keyword>
<gene>
    <name evidence="16" type="ORF">K1Y72_18915</name>
</gene>
<dbReference type="SUPFAM" id="SSF56112">
    <property type="entry name" value="Protein kinase-like (PK-like)"/>
    <property type="match status" value="1"/>
</dbReference>
<evidence type="ECO:0000256" key="7">
    <source>
        <dbReference type="ARBA" id="ARBA00022679"/>
    </source>
</evidence>
<comment type="catalytic activity">
    <reaction evidence="14">
        <text>D-maltose + ATP = alpha-maltose 1-phosphate + ADP + H(+)</text>
        <dbReference type="Rhea" id="RHEA:31915"/>
        <dbReference type="ChEBI" id="CHEBI:15378"/>
        <dbReference type="ChEBI" id="CHEBI:17306"/>
        <dbReference type="ChEBI" id="CHEBI:30616"/>
        <dbReference type="ChEBI" id="CHEBI:63576"/>
        <dbReference type="ChEBI" id="CHEBI:456216"/>
        <dbReference type="EC" id="2.7.1.175"/>
    </reaction>
</comment>
<evidence type="ECO:0000313" key="16">
    <source>
        <dbReference type="EMBL" id="MBW8484461.1"/>
    </source>
</evidence>
<accession>A0ABS7FVL1</accession>
<keyword evidence="7" id="KW-0808">Transferase</keyword>
<dbReference type="InterPro" id="IPR040999">
    <property type="entry name" value="Mak_N_cap"/>
</dbReference>
<evidence type="ECO:0000256" key="2">
    <source>
        <dbReference type="ARBA" id="ARBA00006219"/>
    </source>
</evidence>
<dbReference type="Gene3D" id="3.90.1200.10">
    <property type="match status" value="1"/>
</dbReference>
<evidence type="ECO:0000256" key="13">
    <source>
        <dbReference type="ARBA" id="ARBA00031251"/>
    </source>
</evidence>
<evidence type="ECO:0000256" key="12">
    <source>
        <dbReference type="ARBA" id="ARBA00023277"/>
    </source>
</evidence>
<comment type="pathway">
    <text evidence="1">Glycan biosynthesis; glycogen biosynthesis.</text>
</comment>
<proteinExistence type="inferred from homology"/>
<evidence type="ECO:0000256" key="6">
    <source>
        <dbReference type="ARBA" id="ARBA00022600"/>
    </source>
</evidence>
<dbReference type="EC" id="2.7.1.175" evidence="4"/>
<dbReference type="EMBL" id="JAIBOA010000011">
    <property type="protein sequence ID" value="MBW8484461.1"/>
    <property type="molecule type" value="Genomic_DNA"/>
</dbReference>
<evidence type="ECO:0000256" key="8">
    <source>
        <dbReference type="ARBA" id="ARBA00022741"/>
    </source>
</evidence>
<keyword evidence="17" id="KW-1185">Reference proteome</keyword>
<keyword evidence="6" id="KW-0321">Glycogen metabolism</keyword>
<name>A0ABS7FVL1_9ACTN</name>
<comment type="subunit">
    <text evidence="3">Monomer.</text>
</comment>
<evidence type="ECO:0000256" key="10">
    <source>
        <dbReference type="ARBA" id="ARBA00022840"/>
    </source>
</evidence>
<keyword evidence="11" id="KW-0320">Glycogen biosynthesis</keyword>
<evidence type="ECO:0000259" key="15">
    <source>
        <dbReference type="Pfam" id="PF18085"/>
    </source>
</evidence>
<protein>
    <recommendedName>
        <fullName evidence="5">Maltokinase</fullName>
        <ecNumber evidence="4">2.7.1.175</ecNumber>
    </recommendedName>
    <alternativeName>
        <fullName evidence="13">Maltose-1-phosphate synthase</fullName>
    </alternativeName>
</protein>
<evidence type="ECO:0000256" key="1">
    <source>
        <dbReference type="ARBA" id="ARBA00004964"/>
    </source>
</evidence>